<reference evidence="7" key="1">
    <citation type="submission" date="2021-04" db="EMBL/GenBank/DDBJ databases">
        <title>Pseudonocardia sp. nov., isolated from sandy soil of mangrove forest.</title>
        <authorList>
            <person name="Zan Z."/>
            <person name="Huang R."/>
            <person name="Liu W."/>
        </authorList>
    </citation>
    <scope>NUCLEOTIDE SEQUENCE</scope>
    <source>
        <strain evidence="7">S2-4</strain>
    </source>
</reference>
<dbReference type="SUPFAM" id="SSF46785">
    <property type="entry name" value="Winged helix' DNA-binding domain"/>
    <property type="match status" value="1"/>
</dbReference>
<feature type="domain" description="IclR-ED" evidence="6">
    <location>
        <begin position="67"/>
        <end position="246"/>
    </location>
</feature>
<gene>
    <name evidence="7" type="ORF">KDL28_02435</name>
</gene>
<dbReference type="PROSITE" id="PS51077">
    <property type="entry name" value="HTH_ICLR"/>
    <property type="match status" value="1"/>
</dbReference>
<dbReference type="Pfam" id="PF09339">
    <property type="entry name" value="HTH_IclR"/>
    <property type="match status" value="1"/>
</dbReference>
<dbReference type="PANTHER" id="PTHR30136">
    <property type="entry name" value="HELIX-TURN-HELIX TRANSCRIPTIONAL REGULATOR, ICLR FAMILY"/>
    <property type="match status" value="1"/>
</dbReference>
<keyword evidence="1" id="KW-0805">Transcription regulation</keyword>
<evidence type="ECO:0000313" key="8">
    <source>
        <dbReference type="Proteomes" id="UP001165283"/>
    </source>
</evidence>
<evidence type="ECO:0000256" key="2">
    <source>
        <dbReference type="ARBA" id="ARBA00023125"/>
    </source>
</evidence>
<evidence type="ECO:0000259" key="6">
    <source>
        <dbReference type="PROSITE" id="PS51078"/>
    </source>
</evidence>
<dbReference type="Gene3D" id="3.30.450.40">
    <property type="match status" value="1"/>
</dbReference>
<keyword evidence="8" id="KW-1185">Reference proteome</keyword>
<dbReference type="SUPFAM" id="SSF55781">
    <property type="entry name" value="GAF domain-like"/>
    <property type="match status" value="1"/>
</dbReference>
<feature type="compositionally biased region" description="Low complexity" evidence="4">
    <location>
        <begin position="272"/>
        <end position="291"/>
    </location>
</feature>
<feature type="domain" description="HTH iclR-type" evidence="5">
    <location>
        <begin position="6"/>
        <end position="66"/>
    </location>
</feature>
<evidence type="ECO:0000256" key="1">
    <source>
        <dbReference type="ARBA" id="ARBA00023015"/>
    </source>
</evidence>
<evidence type="ECO:0000313" key="7">
    <source>
        <dbReference type="EMBL" id="MCO1653906.1"/>
    </source>
</evidence>
<proteinExistence type="predicted"/>
<evidence type="ECO:0000256" key="3">
    <source>
        <dbReference type="ARBA" id="ARBA00023163"/>
    </source>
</evidence>
<dbReference type="EMBL" id="JAGSOV010000008">
    <property type="protein sequence ID" value="MCO1653906.1"/>
    <property type="molecule type" value="Genomic_DNA"/>
</dbReference>
<dbReference type="Proteomes" id="UP001165283">
    <property type="component" value="Unassembled WGS sequence"/>
</dbReference>
<sequence length="291" mass="30592">MSPVGESVTGRVLGVLAAFSAERPELTLTEISRRAGLPLTTAHRIVGELAAWGALERQAGCYRIGLRLWEVGALAPRGLGLRETAMPFLEDLYEVTRQNVQLAVLDGTDAVYVERISGRGAVNVITRVGGRLPLHATGVGLVLLAHARPDLQEQVLAGPLRRYTPKTICVPAELRRVLAEVRREGVAITDGMVELIALSIAAPVRDARGDVVAALSVVVPSEGTDARAYVPAVRAAARAISRALGSPDRPRPVETVLAGDDPAGVQEGHLHGAGSSGRPPSGPVRTGRPPS</sequence>
<organism evidence="7 8">
    <name type="scientific">Pseudonocardia humida</name>
    <dbReference type="NCBI Taxonomy" id="2800819"/>
    <lineage>
        <taxon>Bacteria</taxon>
        <taxon>Bacillati</taxon>
        <taxon>Actinomycetota</taxon>
        <taxon>Actinomycetes</taxon>
        <taxon>Pseudonocardiales</taxon>
        <taxon>Pseudonocardiaceae</taxon>
        <taxon>Pseudonocardia</taxon>
    </lineage>
</organism>
<dbReference type="Gene3D" id="1.10.10.10">
    <property type="entry name" value="Winged helix-like DNA-binding domain superfamily/Winged helix DNA-binding domain"/>
    <property type="match status" value="1"/>
</dbReference>
<dbReference type="InterPro" id="IPR029016">
    <property type="entry name" value="GAF-like_dom_sf"/>
</dbReference>
<comment type="caution">
    <text evidence="7">The sequence shown here is derived from an EMBL/GenBank/DDBJ whole genome shotgun (WGS) entry which is preliminary data.</text>
</comment>
<accession>A0ABT0ZT48</accession>
<protein>
    <submittedName>
        <fullName evidence="7">IclR family transcriptional regulator</fullName>
    </submittedName>
</protein>
<dbReference type="RefSeq" id="WP_372496865.1">
    <property type="nucleotide sequence ID" value="NZ_JAGSOV010000008.1"/>
</dbReference>
<dbReference type="InterPro" id="IPR005471">
    <property type="entry name" value="Tscrpt_reg_IclR_N"/>
</dbReference>
<dbReference type="PROSITE" id="PS51078">
    <property type="entry name" value="ICLR_ED"/>
    <property type="match status" value="1"/>
</dbReference>
<keyword evidence="2" id="KW-0238">DNA-binding</keyword>
<evidence type="ECO:0000259" key="5">
    <source>
        <dbReference type="PROSITE" id="PS51077"/>
    </source>
</evidence>
<name>A0ABT0ZT48_9PSEU</name>
<dbReference type="InterPro" id="IPR014757">
    <property type="entry name" value="Tscrpt_reg_IclR_C"/>
</dbReference>
<dbReference type="PANTHER" id="PTHR30136:SF24">
    <property type="entry name" value="HTH-TYPE TRANSCRIPTIONAL REPRESSOR ALLR"/>
    <property type="match status" value="1"/>
</dbReference>
<feature type="region of interest" description="Disordered" evidence="4">
    <location>
        <begin position="244"/>
        <end position="291"/>
    </location>
</feature>
<dbReference type="Pfam" id="PF01614">
    <property type="entry name" value="IclR_C"/>
    <property type="match status" value="1"/>
</dbReference>
<keyword evidence="3" id="KW-0804">Transcription</keyword>
<dbReference type="InterPro" id="IPR050707">
    <property type="entry name" value="HTH_MetabolicPath_Reg"/>
</dbReference>
<dbReference type="InterPro" id="IPR036388">
    <property type="entry name" value="WH-like_DNA-bd_sf"/>
</dbReference>
<dbReference type="InterPro" id="IPR036390">
    <property type="entry name" value="WH_DNA-bd_sf"/>
</dbReference>
<evidence type="ECO:0000256" key="4">
    <source>
        <dbReference type="SAM" id="MobiDB-lite"/>
    </source>
</evidence>
<dbReference type="SMART" id="SM00346">
    <property type="entry name" value="HTH_ICLR"/>
    <property type="match status" value="1"/>
</dbReference>